<evidence type="ECO:0000313" key="1">
    <source>
        <dbReference type="EMBL" id="KAG8580392.1"/>
    </source>
</evidence>
<proteinExistence type="predicted"/>
<organism evidence="1 2">
    <name type="scientific">Engystomops pustulosus</name>
    <name type="common">Tungara frog</name>
    <name type="synonym">Physalaemus pustulosus</name>
    <dbReference type="NCBI Taxonomy" id="76066"/>
    <lineage>
        <taxon>Eukaryota</taxon>
        <taxon>Metazoa</taxon>
        <taxon>Chordata</taxon>
        <taxon>Craniata</taxon>
        <taxon>Vertebrata</taxon>
        <taxon>Euteleostomi</taxon>
        <taxon>Amphibia</taxon>
        <taxon>Batrachia</taxon>
        <taxon>Anura</taxon>
        <taxon>Neobatrachia</taxon>
        <taxon>Hyloidea</taxon>
        <taxon>Leptodactylidae</taxon>
        <taxon>Leiuperinae</taxon>
        <taxon>Engystomops</taxon>
    </lineage>
</organism>
<keyword evidence="2" id="KW-1185">Reference proteome</keyword>
<dbReference type="EMBL" id="WNYA01000003">
    <property type="protein sequence ID" value="KAG8580392.1"/>
    <property type="molecule type" value="Genomic_DNA"/>
</dbReference>
<dbReference type="AlphaFoldDB" id="A0AAV7C5Y0"/>
<sequence>MPKAKPKTSKQESHNGKKINCRFSFYIPGQVPVATFFKTTFNHLNQPQFLYSTDPSIVPITSHNHCQNFHIPTVKSVEQDCQVGGPECFWCSWYFLLLLSSEVASIKDM</sequence>
<dbReference type="Proteomes" id="UP000824782">
    <property type="component" value="Unassembled WGS sequence"/>
</dbReference>
<protein>
    <submittedName>
        <fullName evidence="1">Uncharacterized protein</fullName>
    </submittedName>
</protein>
<accession>A0AAV7C5Y0</accession>
<gene>
    <name evidence="1" type="ORF">GDO81_007280</name>
</gene>
<comment type="caution">
    <text evidence="1">The sequence shown here is derived from an EMBL/GenBank/DDBJ whole genome shotgun (WGS) entry which is preliminary data.</text>
</comment>
<name>A0AAV7C5Y0_ENGPU</name>
<reference evidence="1" key="1">
    <citation type="thesis" date="2020" institute="ProQuest LLC" country="789 East Eisenhower Parkway, Ann Arbor, MI, USA">
        <title>Comparative Genomics and Chromosome Evolution.</title>
        <authorList>
            <person name="Mudd A.B."/>
        </authorList>
    </citation>
    <scope>NUCLEOTIDE SEQUENCE</scope>
    <source>
        <strain evidence="1">237g6f4</strain>
        <tissue evidence="1">Blood</tissue>
    </source>
</reference>
<evidence type="ECO:0000313" key="2">
    <source>
        <dbReference type="Proteomes" id="UP000824782"/>
    </source>
</evidence>